<dbReference type="SUPFAM" id="SSF52402">
    <property type="entry name" value="Adenine nucleotide alpha hydrolases-like"/>
    <property type="match status" value="1"/>
</dbReference>
<proteinExistence type="inferred from homology"/>
<feature type="domain" description="Glutamine amidotransferase type-2" evidence="8">
    <location>
        <begin position="2"/>
        <end position="217"/>
    </location>
</feature>
<dbReference type="CDD" id="cd01991">
    <property type="entry name" value="Asn_synthase_B_C"/>
    <property type="match status" value="1"/>
</dbReference>
<dbReference type="InterPro" id="IPR006426">
    <property type="entry name" value="Asn_synth_AEB"/>
</dbReference>
<dbReference type="RefSeq" id="WP_378385068.1">
    <property type="nucleotide sequence ID" value="NZ_JBHLWM010000001.1"/>
</dbReference>
<dbReference type="PANTHER" id="PTHR43284">
    <property type="entry name" value="ASPARAGINE SYNTHETASE (GLUTAMINE-HYDROLYZING)"/>
    <property type="match status" value="1"/>
</dbReference>
<evidence type="ECO:0000256" key="2">
    <source>
        <dbReference type="ARBA" id="ARBA00005752"/>
    </source>
</evidence>
<dbReference type="NCBIfam" id="TIGR01536">
    <property type="entry name" value="asn_synth_AEB"/>
    <property type="match status" value="1"/>
</dbReference>
<evidence type="ECO:0000259" key="8">
    <source>
        <dbReference type="PROSITE" id="PS51278"/>
    </source>
</evidence>
<evidence type="ECO:0000256" key="3">
    <source>
        <dbReference type="ARBA" id="ARBA00012737"/>
    </source>
</evidence>
<dbReference type="EC" id="6.3.5.4" evidence="3"/>
<dbReference type="PIRSF" id="PIRSF001589">
    <property type="entry name" value="Asn_synthetase_glu-h"/>
    <property type="match status" value="1"/>
</dbReference>
<evidence type="ECO:0000256" key="7">
    <source>
        <dbReference type="ARBA" id="ARBA00048741"/>
    </source>
</evidence>
<dbReference type="PROSITE" id="PS51278">
    <property type="entry name" value="GATASE_TYPE_2"/>
    <property type="match status" value="1"/>
</dbReference>
<organism evidence="9 10">
    <name type="scientific">Rhodopseudomonas telluris</name>
    <dbReference type="NCBI Taxonomy" id="644215"/>
    <lineage>
        <taxon>Bacteria</taxon>
        <taxon>Pseudomonadati</taxon>
        <taxon>Pseudomonadota</taxon>
        <taxon>Alphaproteobacteria</taxon>
        <taxon>Hyphomicrobiales</taxon>
        <taxon>Nitrobacteraceae</taxon>
        <taxon>Rhodopseudomonas</taxon>
    </lineage>
</organism>
<dbReference type="Gene3D" id="3.60.20.10">
    <property type="entry name" value="Glutamine Phosphoribosylpyrophosphate, subunit 1, domain 1"/>
    <property type="match status" value="1"/>
</dbReference>
<dbReference type="Pfam" id="PF13537">
    <property type="entry name" value="GATase_7"/>
    <property type="match status" value="1"/>
</dbReference>
<reference evidence="9 10" key="1">
    <citation type="submission" date="2024-09" db="EMBL/GenBank/DDBJ databases">
        <authorList>
            <person name="Sun Q."/>
            <person name="Mori K."/>
        </authorList>
    </citation>
    <scope>NUCLEOTIDE SEQUENCE [LARGE SCALE GENOMIC DNA]</scope>
    <source>
        <strain evidence="9 10">KCTC 23279</strain>
    </source>
</reference>
<dbReference type="InterPro" id="IPR017535">
    <property type="entry name" value="Asparagine_synth"/>
</dbReference>
<dbReference type="NCBIfam" id="TIGR03104">
    <property type="entry name" value="trio_amidotrans"/>
    <property type="match status" value="1"/>
</dbReference>
<dbReference type="InterPro" id="IPR014729">
    <property type="entry name" value="Rossmann-like_a/b/a_fold"/>
</dbReference>
<dbReference type="Gene3D" id="3.40.50.620">
    <property type="entry name" value="HUPs"/>
    <property type="match status" value="1"/>
</dbReference>
<dbReference type="InterPro" id="IPR017932">
    <property type="entry name" value="GATase_2_dom"/>
</dbReference>
<comment type="catalytic activity">
    <reaction evidence="7">
        <text>L-aspartate + L-glutamine + ATP + H2O = L-asparagine + L-glutamate + AMP + diphosphate + H(+)</text>
        <dbReference type="Rhea" id="RHEA:12228"/>
        <dbReference type="ChEBI" id="CHEBI:15377"/>
        <dbReference type="ChEBI" id="CHEBI:15378"/>
        <dbReference type="ChEBI" id="CHEBI:29985"/>
        <dbReference type="ChEBI" id="CHEBI:29991"/>
        <dbReference type="ChEBI" id="CHEBI:30616"/>
        <dbReference type="ChEBI" id="CHEBI:33019"/>
        <dbReference type="ChEBI" id="CHEBI:58048"/>
        <dbReference type="ChEBI" id="CHEBI:58359"/>
        <dbReference type="ChEBI" id="CHEBI:456215"/>
        <dbReference type="EC" id="6.3.5.4"/>
    </reaction>
</comment>
<keyword evidence="5" id="KW-0067">ATP-binding</keyword>
<sequence>MCGICGEIRTKGDVRLPEFWTMTRAMQSRGPDAEGVLSHGVEHGAMAFGHRRLAILDQSSTSQQPMVDNELGLGIVFNGCIYNFRELKAELQAKGYRFFSEGDTEVILKAYHAWGAGCVRRFKGMFAFALWERDSGRVVLVRDRLGIKPLYYTEGDGFLRFASTLPALLAAGGVDRAIDPVALHQFFSFHAAVPAPRTILRGVKKLEPATILTIAPDGTKTSERYWQFTVGERAGDRRLSEQEWREAVNDAMLAAVDRRRVADVPVGVLLSGGLDSSLIVALLAKLGHGSVRTFSIGFDSVGGQSGDEFYYSDIIAKHFGTEHEQIRIDGSEALGVLPDAIRAMSEPMVSHDSVAFYLLSREVAKRVRVVQSGQGADEIFGGYSWYPSFLTANDATEQYRDAYFDWQHDDLRKLLADDMLGDDASTEFVESFFAQTGATSAVDKALQIDAEIMLVDDPVKRVDNMTMAHGLEARVPFLDHEVVELAARMPSRLKVADGGKAILKQAARSLLPAEVIDRPKGYFPVPSLRHLEGDFLDYVRDVITSRAARERGLYRSDFIDHMLAHPEAEMSPKGHSRLWQAALLEAWLQEHAI</sequence>
<accession>A0ABV6ENQ9</accession>
<keyword evidence="4" id="KW-0547">Nucleotide-binding</keyword>
<dbReference type="EMBL" id="JBHLWM010000001">
    <property type="protein sequence ID" value="MFC0239858.1"/>
    <property type="molecule type" value="Genomic_DNA"/>
</dbReference>
<dbReference type="InterPro" id="IPR033738">
    <property type="entry name" value="AsnB_N"/>
</dbReference>
<dbReference type="SUPFAM" id="SSF56235">
    <property type="entry name" value="N-terminal nucleophile aminohydrolases (Ntn hydrolases)"/>
    <property type="match status" value="1"/>
</dbReference>
<name>A0ABV6ENQ9_9BRAD</name>
<dbReference type="InterPro" id="IPR001962">
    <property type="entry name" value="Asn_synthase"/>
</dbReference>
<dbReference type="InterPro" id="IPR051786">
    <property type="entry name" value="ASN_synthetase/amidase"/>
</dbReference>
<evidence type="ECO:0000256" key="6">
    <source>
        <dbReference type="ARBA" id="ARBA00022962"/>
    </source>
</evidence>
<keyword evidence="6" id="KW-0315">Glutamine amidotransferase</keyword>
<evidence type="ECO:0000313" key="10">
    <source>
        <dbReference type="Proteomes" id="UP001589775"/>
    </source>
</evidence>
<comment type="similarity">
    <text evidence="2">Belongs to the asparagine synthetase family.</text>
</comment>
<comment type="caution">
    <text evidence="9">The sequence shown here is derived from an EMBL/GenBank/DDBJ whole genome shotgun (WGS) entry which is preliminary data.</text>
</comment>
<evidence type="ECO:0000313" key="9">
    <source>
        <dbReference type="EMBL" id="MFC0239858.1"/>
    </source>
</evidence>
<comment type="pathway">
    <text evidence="1">Amino-acid biosynthesis; L-asparagine biosynthesis; L-asparagine from L-aspartate (L-Gln route): step 1/1.</text>
</comment>
<evidence type="ECO:0000256" key="1">
    <source>
        <dbReference type="ARBA" id="ARBA00005187"/>
    </source>
</evidence>
<keyword evidence="10" id="KW-1185">Reference proteome</keyword>
<evidence type="ECO:0000256" key="4">
    <source>
        <dbReference type="ARBA" id="ARBA00022741"/>
    </source>
</evidence>
<dbReference type="CDD" id="cd00712">
    <property type="entry name" value="AsnB"/>
    <property type="match status" value="1"/>
</dbReference>
<evidence type="ECO:0000256" key="5">
    <source>
        <dbReference type="ARBA" id="ARBA00022840"/>
    </source>
</evidence>
<gene>
    <name evidence="9" type="ORF">ACFFJ6_05240</name>
</gene>
<dbReference type="Pfam" id="PF00733">
    <property type="entry name" value="Asn_synthase"/>
    <property type="match status" value="1"/>
</dbReference>
<dbReference type="PANTHER" id="PTHR43284:SF1">
    <property type="entry name" value="ASPARAGINE SYNTHETASE"/>
    <property type="match status" value="1"/>
</dbReference>
<dbReference type="Proteomes" id="UP001589775">
    <property type="component" value="Unassembled WGS sequence"/>
</dbReference>
<dbReference type="InterPro" id="IPR029055">
    <property type="entry name" value="Ntn_hydrolases_N"/>
</dbReference>
<protein>
    <recommendedName>
        <fullName evidence="3">asparagine synthase (glutamine-hydrolyzing)</fullName>
        <ecNumber evidence="3">6.3.5.4</ecNumber>
    </recommendedName>
</protein>